<accession>A0AA85BZC2</accession>
<dbReference type="WBParaSite" id="SMTH1_88010.1">
    <property type="protein sequence ID" value="SMTH1_88010.1"/>
    <property type="gene ID" value="SMTH1_88010"/>
</dbReference>
<sequence>MNVKKCLRNNGYPLKFIEKYGKREDKIPKETTVNKKPVFIQLQFKGDNVTGSINMRLKTALTKTYPAAKLIVLSKTTCSLTQSKVDRYPFHVTTNCIYKFTCICQSSYIGRTERRAYVRFKEHIPKSLRSNGLKAFSSAVARHLIDTGHEVDILKSFRVINKQSNSNLLKFAEAIAIKRLKPDLCIQKETVINLSLPW</sequence>
<reference evidence="2" key="1">
    <citation type="submission" date="2023-11" db="UniProtKB">
        <authorList>
            <consortium name="WormBaseParasite"/>
        </authorList>
    </citation>
    <scope>IDENTIFICATION</scope>
</reference>
<dbReference type="Proteomes" id="UP000050791">
    <property type="component" value="Unassembled WGS sequence"/>
</dbReference>
<protein>
    <recommendedName>
        <fullName evidence="3">GIY-YIG domain-containing protein</fullName>
    </recommendedName>
</protein>
<name>A0AA85BZC2_9TREM</name>
<evidence type="ECO:0000313" key="1">
    <source>
        <dbReference type="Proteomes" id="UP000050791"/>
    </source>
</evidence>
<proteinExistence type="predicted"/>
<evidence type="ECO:0000313" key="2">
    <source>
        <dbReference type="WBParaSite" id="SMTH1_88010.1"/>
    </source>
</evidence>
<dbReference type="AlphaFoldDB" id="A0AA85BZC2"/>
<organism evidence="1 2">
    <name type="scientific">Schistosoma mattheei</name>
    <dbReference type="NCBI Taxonomy" id="31246"/>
    <lineage>
        <taxon>Eukaryota</taxon>
        <taxon>Metazoa</taxon>
        <taxon>Spiralia</taxon>
        <taxon>Lophotrochozoa</taxon>
        <taxon>Platyhelminthes</taxon>
        <taxon>Trematoda</taxon>
        <taxon>Digenea</taxon>
        <taxon>Strigeidida</taxon>
        <taxon>Schistosomatoidea</taxon>
        <taxon>Schistosomatidae</taxon>
        <taxon>Schistosoma</taxon>
    </lineage>
</organism>
<evidence type="ECO:0008006" key="3">
    <source>
        <dbReference type="Google" id="ProtNLM"/>
    </source>
</evidence>